<evidence type="ECO:0000313" key="21">
    <source>
        <dbReference type="Proteomes" id="UP001445076"/>
    </source>
</evidence>
<dbReference type="SMART" id="SM00969">
    <property type="entry name" value="SOCS_box"/>
    <property type="match status" value="1"/>
</dbReference>
<evidence type="ECO:0000256" key="9">
    <source>
        <dbReference type="ARBA" id="ARBA00022786"/>
    </source>
</evidence>
<dbReference type="CDD" id="cd03740">
    <property type="entry name" value="SOCS_SOCS6"/>
    <property type="match status" value="1"/>
</dbReference>
<dbReference type="InterPro" id="IPR035865">
    <property type="entry name" value="SOCS6_SH2"/>
</dbReference>
<evidence type="ECO:0000256" key="13">
    <source>
        <dbReference type="ARBA" id="ARBA00059017"/>
    </source>
</evidence>
<dbReference type="Gene3D" id="1.10.750.20">
    <property type="entry name" value="SOCS box"/>
    <property type="match status" value="1"/>
</dbReference>
<evidence type="ECO:0000256" key="8">
    <source>
        <dbReference type="ARBA" id="ARBA00022700"/>
    </source>
</evidence>
<evidence type="ECO:0000256" key="11">
    <source>
        <dbReference type="ARBA" id="ARBA00023136"/>
    </source>
</evidence>
<comment type="subcellular location">
    <subcellularLocation>
        <location evidence="2">Cell membrane</location>
        <topology evidence="2">Peripheral membrane protein</topology>
        <orientation evidence="2">Cytoplasmic side</orientation>
    </subcellularLocation>
    <subcellularLocation>
        <location evidence="3">Cytoplasm</location>
    </subcellularLocation>
    <subcellularLocation>
        <location evidence="1">Nucleus</location>
    </subcellularLocation>
</comment>
<evidence type="ECO:0000256" key="12">
    <source>
        <dbReference type="ARBA" id="ARBA00023242"/>
    </source>
</evidence>
<accession>A0AAW0XVH8</accession>
<evidence type="ECO:0000313" key="20">
    <source>
        <dbReference type="EMBL" id="KAK8748556.1"/>
    </source>
</evidence>
<feature type="compositionally biased region" description="Low complexity" evidence="17">
    <location>
        <begin position="33"/>
        <end position="114"/>
    </location>
</feature>
<dbReference type="GO" id="GO:0040008">
    <property type="term" value="P:regulation of growth"/>
    <property type="evidence" value="ECO:0007669"/>
    <property type="project" value="InterPro"/>
</dbReference>
<keyword evidence="6" id="KW-0963">Cytoplasm</keyword>
<comment type="pathway">
    <text evidence="4">Protein modification; protein ubiquitination.</text>
</comment>
<keyword evidence="21" id="KW-1185">Reference proteome</keyword>
<dbReference type="GO" id="GO:0005634">
    <property type="term" value="C:nucleus"/>
    <property type="evidence" value="ECO:0007669"/>
    <property type="project" value="UniProtKB-SubCell"/>
</dbReference>
<feature type="compositionally biased region" description="Polar residues" evidence="17">
    <location>
        <begin position="1"/>
        <end position="25"/>
    </location>
</feature>
<evidence type="ECO:0000256" key="10">
    <source>
        <dbReference type="ARBA" id="ARBA00022999"/>
    </source>
</evidence>
<dbReference type="GO" id="GO:0035556">
    <property type="term" value="P:intracellular signal transduction"/>
    <property type="evidence" value="ECO:0007669"/>
    <property type="project" value="InterPro"/>
</dbReference>
<comment type="caution">
    <text evidence="20">The sequence shown here is derived from an EMBL/GenBank/DDBJ whole genome shotgun (WGS) entry which is preliminary data.</text>
</comment>
<dbReference type="AlphaFoldDB" id="A0AAW0XVH8"/>
<reference evidence="20 21" key="1">
    <citation type="journal article" date="2024" name="BMC Genomics">
        <title>Genome assembly of redclaw crayfish (Cherax quadricarinatus) provides insights into its immune adaptation and hypoxia tolerance.</title>
        <authorList>
            <person name="Liu Z."/>
            <person name="Zheng J."/>
            <person name="Li H."/>
            <person name="Fang K."/>
            <person name="Wang S."/>
            <person name="He J."/>
            <person name="Zhou D."/>
            <person name="Weng S."/>
            <person name="Chi M."/>
            <person name="Gu Z."/>
            <person name="He J."/>
            <person name="Li F."/>
            <person name="Wang M."/>
        </authorList>
    </citation>
    <scope>NUCLEOTIDE SEQUENCE [LARGE SCALE GENOMIC DNA]</scope>
    <source>
        <strain evidence="20">ZL_2023a</strain>
    </source>
</reference>
<dbReference type="PANTHER" id="PTHR10155">
    <property type="entry name" value="PHOSPHATIDYLINOSITOL 3-KINASE REGULATORY SUBUNIT"/>
    <property type="match status" value="1"/>
</dbReference>
<dbReference type="GO" id="GO:0005886">
    <property type="term" value="C:plasma membrane"/>
    <property type="evidence" value="ECO:0007669"/>
    <property type="project" value="UniProtKB-SubCell"/>
</dbReference>
<dbReference type="GO" id="GO:0046935">
    <property type="term" value="F:1-phosphatidylinositol-3-kinase regulator activity"/>
    <property type="evidence" value="ECO:0007669"/>
    <property type="project" value="TreeGrafter"/>
</dbReference>
<evidence type="ECO:0000256" key="5">
    <source>
        <dbReference type="ARBA" id="ARBA00022475"/>
    </source>
</evidence>
<dbReference type="GO" id="GO:0005737">
    <property type="term" value="C:cytoplasm"/>
    <property type="evidence" value="ECO:0007669"/>
    <property type="project" value="UniProtKB-SubCell"/>
</dbReference>
<dbReference type="InterPro" id="IPR001496">
    <property type="entry name" value="SOCS_box"/>
</dbReference>
<dbReference type="PRINTS" id="PR00401">
    <property type="entry name" value="SH2DOMAIN"/>
</dbReference>
<evidence type="ECO:0000256" key="2">
    <source>
        <dbReference type="ARBA" id="ARBA00004413"/>
    </source>
</evidence>
<dbReference type="FunFam" id="1.10.750.20:FF:000002">
    <property type="entry name" value="Suppressor of cytokine signaling 2"/>
    <property type="match status" value="1"/>
</dbReference>
<protein>
    <recommendedName>
        <fullName evidence="15">Suppressor of cytokine signaling 7</fullName>
    </recommendedName>
</protein>
<keyword evidence="8" id="KW-0734">Signal transduction inhibitor</keyword>
<dbReference type="Pfam" id="PF07525">
    <property type="entry name" value="SOCS_box"/>
    <property type="match status" value="1"/>
</dbReference>
<feature type="region of interest" description="Disordered" evidence="17">
    <location>
        <begin position="1"/>
        <end position="193"/>
    </location>
</feature>
<evidence type="ECO:0000256" key="3">
    <source>
        <dbReference type="ARBA" id="ARBA00004496"/>
    </source>
</evidence>
<sequence>MMKKVSLSQLLSRSPRHGSTTSRSNGEVVVVGSPSNNIISNTHISNTTTSNIHSSNTTTSNIHSSNTSSSNIHSSNTTTPNIHSNTTTSTIHTNIITSNSTSSTSPSPPTNSNTQDKIPKKKNKSGILQTLKKKISGKLDTLHNNTPKKSKSFEGLSNSFGDSFSQSISEESSSDGLNASGGQSHKVKHNKRAIRPMHTPITRQNSASHVLTDSESEVLTKTTHGECVRVSGNKVCEAVLTSQTQVATVSLYSKSSYTTDTNSPMVLSETIGPKVSLGKNKGVTLPQVLVESVGSKVASYGLMPSAKQMPNSVERSAISETSSPQPNRTYGGELWDLQDMNFDASKRSLAEELFRLAKFGWYWGPITRAEAEEKLLDQPDGAFLVRDSSDDKYLLSLSFRSFNKTLHTRIEHSNGWFSFYPHPEHEGYSSLVGLIDHCMSHSESGVFCYSRARVPGSPSFPVRLTKPVSRFTQVRSLQYLCRFVIRQYTRVDHIQALPLPTRIKGYLEEGHY</sequence>
<evidence type="ECO:0000259" key="18">
    <source>
        <dbReference type="PROSITE" id="PS50001"/>
    </source>
</evidence>
<evidence type="ECO:0000256" key="4">
    <source>
        <dbReference type="ARBA" id="ARBA00004906"/>
    </source>
</evidence>
<feature type="domain" description="SOCS box" evidence="19">
    <location>
        <begin position="463"/>
        <end position="512"/>
    </location>
</feature>
<gene>
    <name evidence="20" type="ORF">OTU49_015855</name>
</gene>
<organism evidence="20 21">
    <name type="scientific">Cherax quadricarinatus</name>
    <name type="common">Australian red claw crayfish</name>
    <dbReference type="NCBI Taxonomy" id="27406"/>
    <lineage>
        <taxon>Eukaryota</taxon>
        <taxon>Metazoa</taxon>
        <taxon>Ecdysozoa</taxon>
        <taxon>Arthropoda</taxon>
        <taxon>Crustacea</taxon>
        <taxon>Multicrustacea</taxon>
        <taxon>Malacostraca</taxon>
        <taxon>Eumalacostraca</taxon>
        <taxon>Eucarida</taxon>
        <taxon>Decapoda</taxon>
        <taxon>Pleocyemata</taxon>
        <taxon>Astacidea</taxon>
        <taxon>Parastacoidea</taxon>
        <taxon>Parastacidae</taxon>
        <taxon>Cherax</taxon>
    </lineage>
</organism>
<evidence type="ECO:0000256" key="16">
    <source>
        <dbReference type="PROSITE-ProRule" id="PRU00191"/>
    </source>
</evidence>
<keyword evidence="11" id="KW-0472">Membrane</keyword>
<keyword evidence="5" id="KW-1003">Cell membrane</keyword>
<dbReference type="InterPro" id="IPR037345">
    <property type="entry name" value="SOCS6_SOCS"/>
</dbReference>
<dbReference type="SUPFAM" id="SSF55550">
    <property type="entry name" value="SH2 domain"/>
    <property type="match status" value="1"/>
</dbReference>
<dbReference type="CDD" id="cd10387">
    <property type="entry name" value="SH2_SOCS6"/>
    <property type="match status" value="1"/>
</dbReference>
<dbReference type="PROSITE" id="PS50001">
    <property type="entry name" value="SH2"/>
    <property type="match status" value="1"/>
</dbReference>
<evidence type="ECO:0000256" key="17">
    <source>
        <dbReference type="SAM" id="MobiDB-lite"/>
    </source>
</evidence>
<dbReference type="Pfam" id="PF00017">
    <property type="entry name" value="SH2"/>
    <property type="match status" value="1"/>
</dbReference>
<dbReference type="SUPFAM" id="SSF158235">
    <property type="entry name" value="SOCS box-like"/>
    <property type="match status" value="1"/>
</dbReference>
<dbReference type="PANTHER" id="PTHR10155:SF32">
    <property type="entry name" value="LP02169P"/>
    <property type="match status" value="1"/>
</dbReference>
<dbReference type="PROSITE" id="PS50225">
    <property type="entry name" value="SOCS"/>
    <property type="match status" value="1"/>
</dbReference>
<dbReference type="GO" id="GO:0016567">
    <property type="term" value="P:protein ubiquitination"/>
    <property type="evidence" value="ECO:0007669"/>
    <property type="project" value="InterPro"/>
</dbReference>
<evidence type="ECO:0000259" key="19">
    <source>
        <dbReference type="PROSITE" id="PS50225"/>
    </source>
</evidence>
<proteinExistence type="predicted"/>
<name>A0AAW0XVH8_CHEQU</name>
<comment type="function">
    <text evidence="13">Substrate-recognition component of a cullin-5-RING E3 ubiquitin-protein ligase complex (ECS complex, also named CRL5 complex), which mediates the ubiquitination and subsequent proteasomal degradation of target proteins, such as DAB1 and IRS1. Specifically recognizes and binds phosphorylated proteins via its SH2 domain, promoting their ubiquitination. The ECS(SOCS7) complex acts as a key regulator of reelin signaling by mediating ubiquitination and degradation of phosphorylated DAB1 in the cortical plate of the developing cerebral cortex, thereby regulating neuron positioning during cortex development. Functions in insulin signaling and glucose homeostasis through IRS1 ubiquitination and subsequent proteasomal degradation. Also inhibits prolactin, growth hormone and leptin signaling by preventing STAT3 and STAT5 activation, sequestering them in the cytoplasm and reducing their binding to DNA.</text>
</comment>
<evidence type="ECO:0000256" key="14">
    <source>
        <dbReference type="ARBA" id="ARBA00062788"/>
    </source>
</evidence>
<dbReference type="Proteomes" id="UP001445076">
    <property type="component" value="Unassembled WGS sequence"/>
</dbReference>
<evidence type="ECO:0000256" key="15">
    <source>
        <dbReference type="ARBA" id="ARBA00070642"/>
    </source>
</evidence>
<dbReference type="SMART" id="SM00252">
    <property type="entry name" value="SH2"/>
    <property type="match status" value="1"/>
</dbReference>
<dbReference type="GO" id="GO:0005942">
    <property type="term" value="C:phosphatidylinositol 3-kinase complex"/>
    <property type="evidence" value="ECO:0007669"/>
    <property type="project" value="TreeGrafter"/>
</dbReference>
<keyword evidence="12" id="KW-0539">Nucleus</keyword>
<dbReference type="GO" id="GO:0046854">
    <property type="term" value="P:phosphatidylinositol phosphate biosynthetic process"/>
    <property type="evidence" value="ECO:0007669"/>
    <property type="project" value="TreeGrafter"/>
</dbReference>
<dbReference type="Gene3D" id="3.30.505.10">
    <property type="entry name" value="SH2 domain"/>
    <property type="match status" value="1"/>
</dbReference>
<dbReference type="InterPro" id="IPR036036">
    <property type="entry name" value="SOCS_box-like_dom_sf"/>
</dbReference>
<dbReference type="FunFam" id="3.30.505.10:FF:000029">
    <property type="entry name" value="Suppressor of cytokine signaling 7"/>
    <property type="match status" value="1"/>
</dbReference>
<dbReference type="SMART" id="SM00253">
    <property type="entry name" value="SOCS"/>
    <property type="match status" value="1"/>
</dbReference>
<evidence type="ECO:0000256" key="7">
    <source>
        <dbReference type="ARBA" id="ARBA00022604"/>
    </source>
</evidence>
<dbReference type="InterPro" id="IPR000980">
    <property type="entry name" value="SH2"/>
</dbReference>
<dbReference type="InterPro" id="IPR036860">
    <property type="entry name" value="SH2_dom_sf"/>
</dbReference>
<dbReference type="EMBL" id="JARKIK010000011">
    <property type="protein sequence ID" value="KAK8748556.1"/>
    <property type="molecule type" value="Genomic_DNA"/>
</dbReference>
<evidence type="ECO:0000256" key="1">
    <source>
        <dbReference type="ARBA" id="ARBA00004123"/>
    </source>
</evidence>
<dbReference type="GO" id="GO:0009968">
    <property type="term" value="P:negative regulation of signal transduction"/>
    <property type="evidence" value="ECO:0007669"/>
    <property type="project" value="UniProtKB-KW"/>
</dbReference>
<keyword evidence="7" id="KW-0341">Growth regulation</keyword>
<evidence type="ECO:0000256" key="6">
    <source>
        <dbReference type="ARBA" id="ARBA00022490"/>
    </source>
</evidence>
<feature type="domain" description="SH2" evidence="18">
    <location>
        <begin position="361"/>
        <end position="468"/>
    </location>
</feature>
<keyword evidence="9" id="KW-0833">Ubl conjugation pathway</keyword>
<comment type="subunit">
    <text evidence="14">Substrate-recognition component of the ECS(SOCS7) complex, composed of SOCS7, CUL5, ELOB, ELOC and RNF7/RBX2. Interacts, via the third proline-rich region, with the second SH3 domain of the adapter protein NCK1. Also interacts with GRB2, INSR, PLCG1, SORBS3/vinexin, and phosphorylated STAT3 and STAT5. Interacts with SEPT6. Interacts with phosphorylated IRS4 and PIK3R1.</text>
</comment>
<keyword evidence="10 16" id="KW-0727">SH2 domain</keyword>